<dbReference type="GO" id="GO:0018996">
    <property type="term" value="P:molting cycle, collagen and cuticulin-based cuticle"/>
    <property type="evidence" value="ECO:0007669"/>
    <property type="project" value="InterPro"/>
</dbReference>
<dbReference type="Proteomes" id="UP000014760">
    <property type="component" value="Unassembled WGS sequence"/>
</dbReference>
<dbReference type="InterPro" id="IPR034035">
    <property type="entry name" value="Astacin-like_dom"/>
</dbReference>
<evidence type="ECO:0000256" key="5">
    <source>
        <dbReference type="ARBA" id="ARBA00022729"/>
    </source>
</evidence>
<dbReference type="CDD" id="cd00041">
    <property type="entry name" value="CUB"/>
    <property type="match status" value="1"/>
</dbReference>
<reference evidence="16 18" key="2">
    <citation type="journal article" date="2013" name="Nature">
        <title>Insights into bilaterian evolution from three spiralian genomes.</title>
        <authorList>
            <person name="Simakov O."/>
            <person name="Marletaz F."/>
            <person name="Cho S.J."/>
            <person name="Edsinger-Gonzales E."/>
            <person name="Havlak P."/>
            <person name="Hellsten U."/>
            <person name="Kuo D.H."/>
            <person name="Larsson T."/>
            <person name="Lv J."/>
            <person name="Arendt D."/>
            <person name="Savage R."/>
            <person name="Osoegawa K."/>
            <person name="de Jong P."/>
            <person name="Grimwood J."/>
            <person name="Chapman J.A."/>
            <person name="Shapiro H."/>
            <person name="Aerts A."/>
            <person name="Otillar R.P."/>
            <person name="Terry A.Y."/>
            <person name="Boore J.L."/>
            <person name="Grigoriev I.V."/>
            <person name="Lindberg D.R."/>
            <person name="Seaver E.C."/>
            <person name="Weisblat D.A."/>
            <person name="Putnam N.H."/>
            <person name="Rokhsar D.S."/>
        </authorList>
    </citation>
    <scope>NUCLEOTIDE SEQUENCE</scope>
    <source>
        <strain evidence="16 18">I ESC-2004</strain>
    </source>
</reference>
<evidence type="ECO:0000256" key="13">
    <source>
        <dbReference type="RuleBase" id="RU361183"/>
    </source>
</evidence>
<dbReference type="HOGENOM" id="CLU_017286_1_3_1"/>
<keyword evidence="10" id="KW-0325">Glycoprotein</keyword>
<dbReference type="EC" id="3.4.24.-" evidence="13"/>
<dbReference type="AlphaFoldDB" id="R7TAX7"/>
<dbReference type="PIRSF" id="PIRSF036365">
    <property type="entry name" value="Astacin_nematoda"/>
    <property type="match status" value="1"/>
</dbReference>
<dbReference type="STRING" id="283909.R7TAX7"/>
<keyword evidence="6 12" id="KW-0378">Hydrolase</keyword>
<dbReference type="InterPro" id="IPR035914">
    <property type="entry name" value="Sperma_CUB_dom_sf"/>
</dbReference>
<keyword evidence="7 12" id="KW-0862">Zinc</keyword>
<keyword evidence="8 12" id="KW-0482">Metalloprotease</keyword>
<dbReference type="MEROPS" id="M12.A46"/>
<dbReference type="OrthoDB" id="6156706at2759"/>
<keyword evidence="5" id="KW-0732">Signal</keyword>
<protein>
    <recommendedName>
        <fullName evidence="13">Metalloendopeptidase</fullName>
        <ecNumber evidence="13">3.4.24.-</ecNumber>
    </recommendedName>
</protein>
<dbReference type="CDD" id="cd04280">
    <property type="entry name" value="ZnMc_astacin_like"/>
    <property type="match status" value="1"/>
</dbReference>
<dbReference type="Pfam" id="PF01400">
    <property type="entry name" value="Astacin"/>
    <property type="match status" value="1"/>
</dbReference>
<comment type="subcellular location">
    <subcellularLocation>
        <location evidence="1">Secreted</location>
    </subcellularLocation>
</comment>
<evidence type="ECO:0000256" key="8">
    <source>
        <dbReference type="ARBA" id="ARBA00023049"/>
    </source>
</evidence>
<evidence type="ECO:0000256" key="6">
    <source>
        <dbReference type="ARBA" id="ARBA00022801"/>
    </source>
</evidence>
<keyword evidence="4 12" id="KW-0479">Metal-binding</keyword>
<reference evidence="18" key="1">
    <citation type="submission" date="2012-12" db="EMBL/GenBank/DDBJ databases">
        <authorList>
            <person name="Hellsten U."/>
            <person name="Grimwood J."/>
            <person name="Chapman J.A."/>
            <person name="Shapiro H."/>
            <person name="Aerts A."/>
            <person name="Otillar R.P."/>
            <person name="Terry A.Y."/>
            <person name="Boore J.L."/>
            <person name="Simakov O."/>
            <person name="Marletaz F."/>
            <person name="Cho S.-J."/>
            <person name="Edsinger-Gonzales E."/>
            <person name="Havlak P."/>
            <person name="Kuo D.-H."/>
            <person name="Larsson T."/>
            <person name="Lv J."/>
            <person name="Arendt D."/>
            <person name="Savage R."/>
            <person name="Osoegawa K."/>
            <person name="de Jong P."/>
            <person name="Lindberg D.R."/>
            <person name="Seaver E.C."/>
            <person name="Weisblat D.A."/>
            <person name="Putnam N.H."/>
            <person name="Grigoriev I.V."/>
            <person name="Rokhsar D.S."/>
        </authorList>
    </citation>
    <scope>NUCLEOTIDE SEQUENCE</scope>
    <source>
        <strain evidence="18">I ESC-2004</strain>
    </source>
</reference>
<evidence type="ECO:0000256" key="7">
    <source>
        <dbReference type="ARBA" id="ARBA00022833"/>
    </source>
</evidence>
<comment type="caution">
    <text evidence="11">Lacks conserved residue(s) required for the propagation of feature annotation.</text>
</comment>
<dbReference type="InterPro" id="IPR000884">
    <property type="entry name" value="TSP1_rpt"/>
</dbReference>
<dbReference type="SMART" id="SM00209">
    <property type="entry name" value="TSP1"/>
    <property type="match status" value="1"/>
</dbReference>
<dbReference type="Pfam" id="PF00431">
    <property type="entry name" value="CUB"/>
    <property type="match status" value="1"/>
</dbReference>
<dbReference type="PANTHER" id="PTHR10127">
    <property type="entry name" value="DISCOIDIN, CUB, EGF, LAMININ , AND ZINC METALLOPROTEASE DOMAIN CONTAINING"/>
    <property type="match status" value="1"/>
</dbReference>
<proteinExistence type="predicted"/>
<keyword evidence="9" id="KW-1015">Disulfide bond</keyword>
<evidence type="ECO:0000259" key="14">
    <source>
        <dbReference type="PROSITE" id="PS01180"/>
    </source>
</evidence>
<dbReference type="EMBL" id="KB310830">
    <property type="protein sequence ID" value="ELT90667.1"/>
    <property type="molecule type" value="Genomic_DNA"/>
</dbReference>
<dbReference type="InterPro" id="IPR006026">
    <property type="entry name" value="Peptidase_Metallo"/>
</dbReference>
<evidence type="ECO:0000256" key="12">
    <source>
        <dbReference type="PROSITE-ProRule" id="PRU01211"/>
    </source>
</evidence>
<evidence type="ECO:0000256" key="2">
    <source>
        <dbReference type="ARBA" id="ARBA00022525"/>
    </source>
</evidence>
<dbReference type="Gene3D" id="2.60.120.290">
    <property type="entry name" value="Spermadhesin, CUB domain"/>
    <property type="match status" value="1"/>
</dbReference>
<gene>
    <name evidence="16" type="ORF">CAPTEDRAFT_227538</name>
</gene>
<dbReference type="EMBL" id="AMQN01014254">
    <property type="status" value="NOT_ANNOTATED_CDS"/>
    <property type="molecule type" value="Genomic_DNA"/>
</dbReference>
<dbReference type="GO" id="GO:0005576">
    <property type="term" value="C:extracellular region"/>
    <property type="evidence" value="ECO:0007669"/>
    <property type="project" value="UniProtKB-SubCell"/>
</dbReference>
<dbReference type="SUPFAM" id="SSF49854">
    <property type="entry name" value="Spermadhesin, CUB domain"/>
    <property type="match status" value="1"/>
</dbReference>
<dbReference type="InterPro" id="IPR001506">
    <property type="entry name" value="Peptidase_M12A"/>
</dbReference>
<organism evidence="16">
    <name type="scientific">Capitella teleta</name>
    <name type="common">Polychaete worm</name>
    <dbReference type="NCBI Taxonomy" id="283909"/>
    <lineage>
        <taxon>Eukaryota</taxon>
        <taxon>Metazoa</taxon>
        <taxon>Spiralia</taxon>
        <taxon>Lophotrochozoa</taxon>
        <taxon>Annelida</taxon>
        <taxon>Polychaeta</taxon>
        <taxon>Sedentaria</taxon>
        <taxon>Scolecida</taxon>
        <taxon>Capitellidae</taxon>
        <taxon>Capitella</taxon>
    </lineage>
</organism>
<dbReference type="InterPro" id="IPR000859">
    <property type="entry name" value="CUB_dom"/>
</dbReference>
<dbReference type="Gene3D" id="2.20.100.10">
    <property type="entry name" value="Thrombospondin type-1 (TSP1) repeat"/>
    <property type="match status" value="1"/>
</dbReference>
<sequence>MTCVTFDEDAKAERKLLFIKDRGCWSYVGFTNQPNQTVSIGDGCQSNGTIAHEVGHALGFWHEQSRPDRDAFIEIHKENVSEGKLYNFEPRTWGEVTTLDVPYDLGSDMHYGAKFYAKDKNSSLTTVHTLDPHMSRVIGQRQELSFYDIKLANKAYCDGVCRSQGVDLEQPCHREGYQDPQACRRCRCPGGFAGDFCERVAPGKKAECGGTVDAERDGTIVSPGYYASEYHSGVQCTWLIKAPEGKRIFLQFLGDFGIAGHLDLCKDFVEVRYNTSLAMTGARFCIDDPPRYPLMSAGNEMLVLFRSYEDSRICDDSRHSWKCKMIFTGFKAKYYAESCGGCSNRKSSNQTVCVRRLSYTCAQPWQETIKIDCPKWWYTESCGMRTVNRVRYATCSRDETYCCGDWVLERGRCIDPVSKKKINILSSISNDIPLADDVSGHYVLPSTQMLSAHHTESPRPTRPPGDLWGPWGEWGECPRTCGGSVLVRTRKCLSSSSCGPSNIQADKQLCAQNPCYRQCIVPKRILCDMWSTCTRAVYEQCNPYCYSGFSLKSNRCFPNSMLGSKVS</sequence>
<evidence type="ECO:0000256" key="3">
    <source>
        <dbReference type="ARBA" id="ARBA00022670"/>
    </source>
</evidence>
<dbReference type="GO" id="GO:0006508">
    <property type="term" value="P:proteolysis"/>
    <property type="evidence" value="ECO:0007669"/>
    <property type="project" value="UniProtKB-KW"/>
</dbReference>
<evidence type="ECO:0000259" key="15">
    <source>
        <dbReference type="PROSITE" id="PS51864"/>
    </source>
</evidence>
<dbReference type="InterPro" id="IPR024079">
    <property type="entry name" value="MetalloPept_cat_dom_sf"/>
</dbReference>
<dbReference type="SUPFAM" id="SSF55486">
    <property type="entry name" value="Metalloproteases ('zincins'), catalytic domain"/>
    <property type="match status" value="1"/>
</dbReference>
<dbReference type="Gene3D" id="3.40.390.10">
    <property type="entry name" value="Collagenase (Catalytic Domain)"/>
    <property type="match status" value="1"/>
</dbReference>
<dbReference type="InterPro" id="IPR036383">
    <property type="entry name" value="TSP1_rpt_sf"/>
</dbReference>
<evidence type="ECO:0000313" key="17">
    <source>
        <dbReference type="EnsemblMetazoa" id="CapteP227538"/>
    </source>
</evidence>
<dbReference type="SMART" id="SM00042">
    <property type="entry name" value="CUB"/>
    <property type="match status" value="1"/>
</dbReference>
<keyword evidence="3 12" id="KW-0645">Protease</keyword>
<comment type="cofactor">
    <cofactor evidence="12 13">
        <name>Zn(2+)</name>
        <dbReference type="ChEBI" id="CHEBI:29105"/>
    </cofactor>
    <text evidence="12 13">Binds 1 zinc ion per subunit.</text>
</comment>
<evidence type="ECO:0000313" key="16">
    <source>
        <dbReference type="EMBL" id="ELT90667.1"/>
    </source>
</evidence>
<dbReference type="PANTHER" id="PTHR10127:SF780">
    <property type="entry name" value="METALLOENDOPEPTIDASE"/>
    <property type="match status" value="1"/>
</dbReference>
<dbReference type="InterPro" id="IPR017050">
    <property type="entry name" value="Metallopeptidase_nem"/>
</dbReference>
<feature type="binding site" evidence="12">
    <location>
        <position position="56"/>
    </location>
    <ligand>
        <name>Zn(2+)</name>
        <dbReference type="ChEBI" id="CHEBI:29105"/>
        <note>catalytic</note>
    </ligand>
</feature>
<feature type="binding site" evidence="12">
    <location>
        <position position="62"/>
    </location>
    <ligand>
        <name>Zn(2+)</name>
        <dbReference type="ChEBI" id="CHEBI:29105"/>
        <note>catalytic</note>
    </ligand>
</feature>
<dbReference type="SUPFAM" id="SSF82895">
    <property type="entry name" value="TSP-1 type 1 repeat"/>
    <property type="match status" value="1"/>
</dbReference>
<dbReference type="GO" id="GO:0008270">
    <property type="term" value="F:zinc ion binding"/>
    <property type="evidence" value="ECO:0007669"/>
    <property type="project" value="UniProtKB-UniRule"/>
</dbReference>
<feature type="active site" evidence="12">
    <location>
        <position position="53"/>
    </location>
</feature>
<evidence type="ECO:0000256" key="10">
    <source>
        <dbReference type="ARBA" id="ARBA00023180"/>
    </source>
</evidence>
<evidence type="ECO:0000256" key="1">
    <source>
        <dbReference type="ARBA" id="ARBA00004613"/>
    </source>
</evidence>
<evidence type="ECO:0000256" key="11">
    <source>
        <dbReference type="PROSITE-ProRule" id="PRU00059"/>
    </source>
</evidence>
<feature type="binding site" evidence="12">
    <location>
        <position position="52"/>
    </location>
    <ligand>
        <name>Zn(2+)</name>
        <dbReference type="ChEBI" id="CHEBI:29105"/>
        <note>catalytic</note>
    </ligand>
</feature>
<keyword evidence="18" id="KW-1185">Reference proteome</keyword>
<dbReference type="PRINTS" id="PR00480">
    <property type="entry name" value="ASTACIN"/>
</dbReference>
<reference evidence="17" key="3">
    <citation type="submission" date="2015-06" db="UniProtKB">
        <authorList>
            <consortium name="EnsemblMetazoa"/>
        </authorList>
    </citation>
    <scope>IDENTIFICATION</scope>
</reference>
<dbReference type="GO" id="GO:0004222">
    <property type="term" value="F:metalloendopeptidase activity"/>
    <property type="evidence" value="ECO:0007669"/>
    <property type="project" value="UniProtKB-UniRule"/>
</dbReference>
<dbReference type="EnsemblMetazoa" id="CapteT227538">
    <property type="protein sequence ID" value="CapteP227538"/>
    <property type="gene ID" value="CapteG227538"/>
</dbReference>
<name>R7TAX7_CAPTE</name>
<dbReference type="PROSITE" id="PS51864">
    <property type="entry name" value="ASTACIN"/>
    <property type="match status" value="1"/>
</dbReference>
<keyword evidence="2" id="KW-0964">Secreted</keyword>
<feature type="domain" description="Peptidase M12A" evidence="15">
    <location>
        <begin position="1"/>
        <end position="158"/>
    </location>
</feature>
<feature type="domain" description="CUB" evidence="14">
    <location>
        <begin position="208"/>
        <end position="337"/>
    </location>
</feature>
<dbReference type="SMART" id="SM00235">
    <property type="entry name" value="ZnMc"/>
    <property type="match status" value="1"/>
</dbReference>
<evidence type="ECO:0000313" key="18">
    <source>
        <dbReference type="Proteomes" id="UP000014760"/>
    </source>
</evidence>
<dbReference type="OMA" id="LHDGYQD"/>
<evidence type="ECO:0000256" key="4">
    <source>
        <dbReference type="ARBA" id="ARBA00022723"/>
    </source>
</evidence>
<evidence type="ECO:0000256" key="9">
    <source>
        <dbReference type="ARBA" id="ARBA00023157"/>
    </source>
</evidence>
<dbReference type="PROSITE" id="PS01180">
    <property type="entry name" value="CUB"/>
    <property type="match status" value="1"/>
</dbReference>
<accession>R7TAX7</accession>
<dbReference type="PROSITE" id="PS50092">
    <property type="entry name" value="TSP1"/>
    <property type="match status" value="1"/>
</dbReference>